<dbReference type="EMBL" id="VRZA01000006">
    <property type="protein sequence ID" value="TXS91243.1"/>
    <property type="molecule type" value="Genomic_DNA"/>
</dbReference>
<keyword evidence="2" id="KW-1185">Reference proteome</keyword>
<evidence type="ECO:0000313" key="1">
    <source>
        <dbReference type="EMBL" id="TXS91243.1"/>
    </source>
</evidence>
<dbReference type="Proteomes" id="UP000321039">
    <property type="component" value="Unassembled WGS sequence"/>
</dbReference>
<dbReference type="SUPFAM" id="SSF51658">
    <property type="entry name" value="Xylose isomerase-like"/>
    <property type="match status" value="1"/>
</dbReference>
<protein>
    <submittedName>
        <fullName evidence="1">Sugar phosphate isomerase/epimerase</fullName>
    </submittedName>
</protein>
<dbReference type="GO" id="GO:0016853">
    <property type="term" value="F:isomerase activity"/>
    <property type="evidence" value="ECO:0007669"/>
    <property type="project" value="UniProtKB-KW"/>
</dbReference>
<name>A0A5C8ZRW1_9GAMM</name>
<dbReference type="Gene3D" id="3.20.20.150">
    <property type="entry name" value="Divalent-metal-dependent TIM barrel enzymes"/>
    <property type="match status" value="1"/>
</dbReference>
<dbReference type="AlphaFoldDB" id="A0A5C8ZRW1"/>
<evidence type="ECO:0000313" key="2">
    <source>
        <dbReference type="Proteomes" id="UP000321039"/>
    </source>
</evidence>
<keyword evidence="1" id="KW-0413">Isomerase</keyword>
<accession>A0A5C8ZRW1</accession>
<sequence>MTQLRIFQSMWGMEFDRPDGFQWSLEQKFKMIAEAGFDGVSFDVPHHNRDFVQRAQPYLQEYGLHCVFNAFVDSSDSYRDMLEWTCQLDVPPEFVGLIGQVQPWHIHEVAGQTRAWLELGSAAGIPTHVEVHRNCMTNDFLFTLQLMEAVPELMMVADLSHVLLNQEWYLPLSPEAGQLMSRFLQRTQAFHGRVGTREQAQVSPGFPQHRGWFELFQSWWLEGFQLWQQRQEAGADSACVFVCELGPPPYAITDASGSELSDRWQDAVLLKRTAEDLWARAKRVHSLPELQES</sequence>
<organism evidence="1 2">
    <name type="scientific">Parahaliea maris</name>
    <dbReference type="NCBI Taxonomy" id="2716870"/>
    <lineage>
        <taxon>Bacteria</taxon>
        <taxon>Pseudomonadati</taxon>
        <taxon>Pseudomonadota</taxon>
        <taxon>Gammaproteobacteria</taxon>
        <taxon>Cellvibrionales</taxon>
        <taxon>Halieaceae</taxon>
        <taxon>Parahaliea</taxon>
    </lineage>
</organism>
<reference evidence="1 2" key="1">
    <citation type="submission" date="2019-08" db="EMBL/GenBank/DDBJ databases">
        <title>Parahaliea maris sp. nov., isolated from the surface seawater.</title>
        <authorList>
            <person name="Liu Y."/>
        </authorList>
    </citation>
    <scope>NUCLEOTIDE SEQUENCE [LARGE SCALE GENOMIC DNA]</scope>
    <source>
        <strain evidence="1 2">HSLHS9</strain>
    </source>
</reference>
<comment type="caution">
    <text evidence="1">The sequence shown here is derived from an EMBL/GenBank/DDBJ whole genome shotgun (WGS) entry which is preliminary data.</text>
</comment>
<gene>
    <name evidence="1" type="ORF">FV139_16005</name>
</gene>
<proteinExistence type="predicted"/>
<dbReference type="RefSeq" id="WP_148069478.1">
    <property type="nucleotide sequence ID" value="NZ_VRZA01000006.1"/>
</dbReference>
<dbReference type="InterPro" id="IPR036237">
    <property type="entry name" value="Xyl_isomerase-like_sf"/>
</dbReference>